<proteinExistence type="predicted"/>
<evidence type="ECO:0000313" key="9">
    <source>
        <dbReference type="Proteomes" id="UP001153636"/>
    </source>
</evidence>
<dbReference type="InterPro" id="IPR022700">
    <property type="entry name" value="CLIP"/>
</dbReference>
<dbReference type="SMART" id="SM00680">
    <property type="entry name" value="CLIP"/>
    <property type="match status" value="2"/>
</dbReference>
<dbReference type="Pfam" id="PF12032">
    <property type="entry name" value="CLIP"/>
    <property type="match status" value="2"/>
</dbReference>
<dbReference type="GO" id="GO:0008236">
    <property type="term" value="F:serine-type peptidase activity"/>
    <property type="evidence" value="ECO:0007669"/>
    <property type="project" value="UniProtKB-KW"/>
</dbReference>
<keyword evidence="3" id="KW-0378">Hydrolase</keyword>
<organism evidence="8 9">
    <name type="scientific">Psylliodes chrysocephalus</name>
    <dbReference type="NCBI Taxonomy" id="3402493"/>
    <lineage>
        <taxon>Eukaryota</taxon>
        <taxon>Metazoa</taxon>
        <taxon>Ecdysozoa</taxon>
        <taxon>Arthropoda</taxon>
        <taxon>Hexapoda</taxon>
        <taxon>Insecta</taxon>
        <taxon>Pterygota</taxon>
        <taxon>Neoptera</taxon>
        <taxon>Endopterygota</taxon>
        <taxon>Coleoptera</taxon>
        <taxon>Polyphaga</taxon>
        <taxon>Cucujiformia</taxon>
        <taxon>Chrysomeloidea</taxon>
        <taxon>Chrysomelidae</taxon>
        <taxon>Galerucinae</taxon>
        <taxon>Alticini</taxon>
        <taxon>Psylliodes</taxon>
    </lineage>
</organism>
<accession>A0A9P0G8S7</accession>
<dbReference type="AlphaFoldDB" id="A0A9P0G8S7"/>
<feature type="domain" description="Clip" evidence="7">
    <location>
        <begin position="22"/>
        <end position="74"/>
    </location>
</feature>
<evidence type="ECO:0000256" key="2">
    <source>
        <dbReference type="ARBA" id="ARBA00022729"/>
    </source>
</evidence>
<reference evidence="8" key="1">
    <citation type="submission" date="2022-01" db="EMBL/GenBank/DDBJ databases">
        <authorList>
            <person name="King R."/>
        </authorList>
    </citation>
    <scope>NUCLEOTIDE SEQUENCE</scope>
</reference>
<dbReference type="GO" id="GO:0006508">
    <property type="term" value="P:proteolysis"/>
    <property type="evidence" value="ECO:0007669"/>
    <property type="project" value="UniProtKB-KW"/>
</dbReference>
<keyword evidence="5" id="KW-1015">Disulfide bond</keyword>
<protein>
    <recommendedName>
        <fullName evidence="7">Clip domain-containing protein</fullName>
    </recommendedName>
</protein>
<feature type="signal peptide" evidence="6">
    <location>
        <begin position="1"/>
        <end position="23"/>
    </location>
</feature>
<keyword evidence="4" id="KW-0720">Serine protease</keyword>
<dbReference type="Gene3D" id="3.30.1640.30">
    <property type="match status" value="2"/>
</dbReference>
<keyword evidence="9" id="KW-1185">Reference proteome</keyword>
<evidence type="ECO:0000313" key="8">
    <source>
        <dbReference type="EMBL" id="CAH1104148.1"/>
    </source>
</evidence>
<evidence type="ECO:0000259" key="7">
    <source>
        <dbReference type="PROSITE" id="PS51888"/>
    </source>
</evidence>
<evidence type="ECO:0000256" key="3">
    <source>
        <dbReference type="ARBA" id="ARBA00022801"/>
    </source>
</evidence>
<evidence type="ECO:0000256" key="5">
    <source>
        <dbReference type="ARBA" id="ARBA00023157"/>
    </source>
</evidence>
<gene>
    <name evidence="8" type="ORF">PSYICH_LOCUS5145</name>
</gene>
<name>A0A9P0G8S7_9CUCU</name>
<keyword evidence="2 6" id="KW-0732">Signal</keyword>
<sequence>MFSEIFKCLSFVLLLVIMKTVDCDTNNCNCKPLRQCPTFIKYLRTLEKPLKQTTVEFIRGQKCGYQDGYPKICCLNSYTNNPLLRNKPPPGKRCNSTSECVILKDCVPFMTFINSIEKPLKPTVVKFLRNQECGFEKGFPKVCCGKVPRNLRVLKHYRLNPRVPVNVLSAPMETNDNGMTDLFRIVNKENIQASSVKSQDLRKKSEAMNKQFASMQFMDFTDGFDLMIRKKRSDVGAFVDVEIR</sequence>
<evidence type="ECO:0000256" key="6">
    <source>
        <dbReference type="SAM" id="SignalP"/>
    </source>
</evidence>
<keyword evidence="1" id="KW-0645">Protease</keyword>
<dbReference type="EMBL" id="OV651828">
    <property type="protein sequence ID" value="CAH1104148.1"/>
    <property type="molecule type" value="Genomic_DNA"/>
</dbReference>
<dbReference type="Proteomes" id="UP001153636">
    <property type="component" value="Chromosome 16"/>
</dbReference>
<dbReference type="PROSITE" id="PS51888">
    <property type="entry name" value="CLIP"/>
    <property type="match status" value="1"/>
</dbReference>
<dbReference type="InterPro" id="IPR038565">
    <property type="entry name" value="CLIP_sf"/>
</dbReference>
<evidence type="ECO:0000256" key="1">
    <source>
        <dbReference type="ARBA" id="ARBA00022670"/>
    </source>
</evidence>
<evidence type="ECO:0000256" key="4">
    <source>
        <dbReference type="ARBA" id="ARBA00022825"/>
    </source>
</evidence>
<feature type="chain" id="PRO_5040126446" description="Clip domain-containing protein" evidence="6">
    <location>
        <begin position="24"/>
        <end position="244"/>
    </location>
</feature>
<dbReference type="OrthoDB" id="6733330at2759"/>